<gene>
    <name evidence="2" type="ORF">DME_LOCUS5871</name>
</gene>
<dbReference type="EMBL" id="UYYG01001153">
    <property type="protein sequence ID" value="VDN55898.1"/>
    <property type="molecule type" value="Genomic_DNA"/>
</dbReference>
<proteinExistence type="predicted"/>
<protein>
    <submittedName>
        <fullName evidence="5">EPL1 domain-containing protein</fullName>
    </submittedName>
</protein>
<sequence length="303" mass="35073">MTKEDPSEPERAPIYLGKRRFGAGPSRFQYISEYMKRWSGIVDFSDKNWFDLFKKELSQIKPEQNLPIEIDENKFYVEASSGRSLSINRILDTPQLSPVSFGPETIIANIKRFDSHQRIWKTGSCSEDEVDDSLNAHVCCTNDSDKYCSKSLRKSFRCSHATYIGMQSSDDEEEDIFDPFAGDSSFDHLKNLTSRKSRNGNAKKVAFKEKIKRSVFSVNLSERNIEKLRETYPEHYYAIRSPPLLGSEEVSKLNKDDLQLLAYMPDRDDFEWEYMNDAERLISRLCLQPSTLGDEDTAFENRT</sequence>
<evidence type="ECO:0000313" key="4">
    <source>
        <dbReference type="Proteomes" id="UP000274756"/>
    </source>
</evidence>
<dbReference type="Proteomes" id="UP000274756">
    <property type="component" value="Unassembled WGS sequence"/>
</dbReference>
<dbReference type="Proteomes" id="UP000038040">
    <property type="component" value="Unplaced"/>
</dbReference>
<dbReference type="InterPro" id="IPR055141">
    <property type="entry name" value="TADA2A_B-like_dom"/>
</dbReference>
<dbReference type="OrthoDB" id="270417at2759"/>
<reference evidence="2 4" key="2">
    <citation type="submission" date="2018-11" db="EMBL/GenBank/DDBJ databases">
        <authorList>
            <consortium name="Pathogen Informatics"/>
        </authorList>
    </citation>
    <scope>NUCLEOTIDE SEQUENCE [LARGE SCALE GENOMIC DNA]</scope>
</reference>
<evidence type="ECO:0000259" key="1">
    <source>
        <dbReference type="Pfam" id="PF22941"/>
    </source>
</evidence>
<dbReference type="AlphaFoldDB" id="A0A0N4U425"/>
<organism evidence="3 5">
    <name type="scientific">Dracunculus medinensis</name>
    <name type="common">Guinea worm</name>
    <dbReference type="NCBI Taxonomy" id="318479"/>
    <lineage>
        <taxon>Eukaryota</taxon>
        <taxon>Metazoa</taxon>
        <taxon>Ecdysozoa</taxon>
        <taxon>Nematoda</taxon>
        <taxon>Chromadorea</taxon>
        <taxon>Rhabditida</taxon>
        <taxon>Spirurina</taxon>
        <taxon>Dracunculoidea</taxon>
        <taxon>Dracunculidae</taxon>
        <taxon>Dracunculus</taxon>
    </lineage>
</organism>
<dbReference type="WBParaSite" id="DME_0000151101-mRNA-1">
    <property type="protein sequence ID" value="DME_0000151101-mRNA-1"/>
    <property type="gene ID" value="DME_0000151101"/>
</dbReference>
<name>A0A0N4U425_DRAME</name>
<accession>A0A0N4U425</accession>
<feature type="domain" description="Transcriptional adapter 2-alpha/beta-like" evidence="1">
    <location>
        <begin position="260"/>
        <end position="290"/>
    </location>
</feature>
<evidence type="ECO:0000313" key="5">
    <source>
        <dbReference type="WBParaSite" id="DME_0000151101-mRNA-1"/>
    </source>
</evidence>
<dbReference type="STRING" id="318479.A0A0N4U425"/>
<evidence type="ECO:0000313" key="2">
    <source>
        <dbReference type="EMBL" id="VDN55898.1"/>
    </source>
</evidence>
<evidence type="ECO:0000313" key="3">
    <source>
        <dbReference type="Proteomes" id="UP000038040"/>
    </source>
</evidence>
<reference evidence="5" key="1">
    <citation type="submission" date="2017-02" db="UniProtKB">
        <authorList>
            <consortium name="WormBaseParasite"/>
        </authorList>
    </citation>
    <scope>IDENTIFICATION</scope>
</reference>
<keyword evidence="4" id="KW-1185">Reference proteome</keyword>
<dbReference type="Pfam" id="PF22941">
    <property type="entry name" value="TADA2A-like_3rd"/>
    <property type="match status" value="1"/>
</dbReference>